<feature type="binding site" evidence="16">
    <location>
        <position position="155"/>
    </location>
    <ligand>
        <name>Mg(2+)</name>
        <dbReference type="ChEBI" id="CHEBI:18420"/>
    </ligand>
</feature>
<feature type="binding site" evidence="15">
    <location>
        <position position="261"/>
    </location>
    <ligand>
        <name>thiamine diphosphate</name>
        <dbReference type="ChEBI" id="CHEBI:58937"/>
    </ligand>
</feature>
<dbReference type="RefSeq" id="WP_188858835.1">
    <property type="nucleotide sequence ID" value="NZ_BMLT01000002.1"/>
</dbReference>
<comment type="cofactor">
    <cofactor evidence="18">
        <name>Mg(2+)</name>
        <dbReference type="ChEBI" id="CHEBI:18420"/>
    </cofactor>
    <cofactor evidence="18">
        <name>Ca(2+)</name>
        <dbReference type="ChEBI" id="CHEBI:29108"/>
    </cofactor>
    <cofactor evidence="18">
        <name>Mn(2+)</name>
        <dbReference type="ChEBI" id="CHEBI:29035"/>
    </cofactor>
    <cofactor evidence="18">
        <name>Co(2+)</name>
        <dbReference type="ChEBI" id="CHEBI:48828"/>
    </cofactor>
    <text evidence="18">Binds 1 Mg(2+) ion per subunit. Can also utilize other divalent metal cations, such as Ca(2+), Mn(2+) and Co(2+).</text>
</comment>
<comment type="caution">
    <text evidence="20">The sequence shown here is derived from an EMBL/GenBank/DDBJ whole genome shotgun (WGS) entry which is preliminary data.</text>
</comment>
<sequence length="664" mass="72266">MSSRRELANAIRALSMDAVQKAKSGHPGAPMGMADIAEVLWNDFLKHNPSNPQWFDRDRFILSNGHGSMLIYSLLHLTGYDVSIEDIKNFRQLHSKTAGHPEYGYCPGVETTTGPLGQGISNAVGFAAAEKALAAQFNRDGHDIIDHYTYAFMGDGCMMEGISHEACALAGTLGLGKLIAFWDDNGISIDGEVEGWFTDDTPKRFEAYGWQVIPGVDGHDPDQIRAAIEQAQANSSQPTLICCKTIIGFGSPNKEGKEECHGAPLGDDEIALTRERLGWNHPAFEVPEDIYADWDARESGSHAENEWNERFAAYRAEYPELAEQLLRRISGDLPADFAEQADAWIREVAEKGDTIASRKASQNALNAFGPMLPELLGGSADLAGSNLTLWSGAKGISKNDASGNYLFYGVREFGMSAIMNGIALHGGFIPYGATFLVFMEYARNALRMAALMKQRVIHVYTHDSIGLGEDGPTHQPVEQIANLRHTPNMSLWRPCDAVESAVAWKSALERTDGPSALIFSRQNLPHQARNDEQLANIARGGYILRDTTGKPDAILIATGSEVALAMEAAELLAGEGKQVRVVSMPSTDRFEAQDASYREAVLPSDISARVAVEAAQADYWYKYVGLNGAIVGMRSFGESAPAGELFKHFGFSAENVAETVKSIL</sequence>
<comment type="similarity">
    <text evidence="3 18">Belongs to the transketolase family.</text>
</comment>
<dbReference type="Pfam" id="PF02779">
    <property type="entry name" value="Transket_pyr"/>
    <property type="match status" value="1"/>
</dbReference>
<keyword evidence="8 18" id="KW-0106">Calcium</keyword>
<organism evidence="20 21">
    <name type="scientific">Marinobacterium nitratireducens</name>
    <dbReference type="NCBI Taxonomy" id="518897"/>
    <lineage>
        <taxon>Bacteria</taxon>
        <taxon>Pseudomonadati</taxon>
        <taxon>Pseudomonadota</taxon>
        <taxon>Gammaproteobacteria</taxon>
        <taxon>Oceanospirillales</taxon>
        <taxon>Oceanospirillaceae</taxon>
        <taxon>Marinobacterium</taxon>
    </lineage>
</organism>
<evidence type="ECO:0000256" key="8">
    <source>
        <dbReference type="ARBA" id="ARBA00022837"/>
    </source>
</evidence>
<evidence type="ECO:0000256" key="16">
    <source>
        <dbReference type="PIRSR" id="PIRSR605478-4"/>
    </source>
</evidence>
<evidence type="ECO:0000256" key="14">
    <source>
        <dbReference type="PIRSR" id="PIRSR605478-2"/>
    </source>
</evidence>
<dbReference type="Gene3D" id="3.40.50.970">
    <property type="match status" value="2"/>
</dbReference>
<feature type="active site" description="Proton donor" evidence="13">
    <location>
        <position position="412"/>
    </location>
</feature>
<feature type="binding site" evidence="14">
    <location>
        <position position="385"/>
    </location>
    <ligand>
        <name>substrate</name>
    </ligand>
</feature>
<keyword evidence="6 18" id="KW-0808">Transferase</keyword>
<feature type="binding site" evidence="15">
    <location>
        <position position="66"/>
    </location>
    <ligand>
        <name>thiamine diphosphate</name>
        <dbReference type="ChEBI" id="CHEBI:58937"/>
    </ligand>
</feature>
<feature type="binding site" evidence="14">
    <location>
        <position position="470"/>
    </location>
    <ligand>
        <name>substrate</name>
    </ligand>
</feature>
<evidence type="ECO:0000256" key="5">
    <source>
        <dbReference type="ARBA" id="ARBA00013152"/>
    </source>
</evidence>
<evidence type="ECO:0000256" key="12">
    <source>
        <dbReference type="NCBIfam" id="TIGR00232"/>
    </source>
</evidence>
<dbReference type="InterPro" id="IPR020826">
    <property type="entry name" value="Transketolase_BS"/>
</dbReference>
<evidence type="ECO:0000256" key="15">
    <source>
        <dbReference type="PIRSR" id="PIRSR605478-3"/>
    </source>
</evidence>
<feature type="domain" description="Transketolase-like pyrimidine-binding" evidence="19">
    <location>
        <begin position="355"/>
        <end position="526"/>
    </location>
</feature>
<dbReference type="InterPro" id="IPR029061">
    <property type="entry name" value="THDP-binding"/>
</dbReference>
<dbReference type="GO" id="GO:0046872">
    <property type="term" value="F:metal ion binding"/>
    <property type="evidence" value="ECO:0007669"/>
    <property type="project" value="UniProtKB-KW"/>
</dbReference>
<dbReference type="Pfam" id="PF22613">
    <property type="entry name" value="Transketolase_C_1"/>
    <property type="match status" value="1"/>
</dbReference>
<evidence type="ECO:0000256" key="11">
    <source>
        <dbReference type="ARBA" id="ARBA00049473"/>
    </source>
</evidence>
<evidence type="ECO:0000256" key="3">
    <source>
        <dbReference type="ARBA" id="ARBA00007131"/>
    </source>
</evidence>
<evidence type="ECO:0000256" key="13">
    <source>
        <dbReference type="PIRSR" id="PIRSR605478-1"/>
    </source>
</evidence>
<evidence type="ECO:0000313" key="20">
    <source>
        <dbReference type="EMBL" id="GGO78124.1"/>
    </source>
</evidence>
<feature type="binding site" evidence="15">
    <location>
        <position position="185"/>
    </location>
    <ligand>
        <name>thiamine diphosphate</name>
        <dbReference type="ChEBI" id="CHEBI:58937"/>
    </ligand>
</feature>
<evidence type="ECO:0000256" key="7">
    <source>
        <dbReference type="ARBA" id="ARBA00022723"/>
    </source>
</evidence>
<protein>
    <recommendedName>
        <fullName evidence="5 12">Transketolase</fullName>
        <ecNumber evidence="5 12">2.2.1.1</ecNumber>
    </recommendedName>
</protein>
<name>A0A917Z9I1_9GAMM</name>
<feature type="site" description="Important for catalytic activity" evidence="17">
    <location>
        <position position="261"/>
    </location>
</feature>
<dbReference type="InterPro" id="IPR009014">
    <property type="entry name" value="Transketo_C/PFOR_II"/>
</dbReference>
<dbReference type="EC" id="2.2.1.1" evidence="5 12"/>
<dbReference type="InterPro" id="IPR049557">
    <property type="entry name" value="Transketolase_CS"/>
</dbReference>
<dbReference type="Gene3D" id="3.40.50.920">
    <property type="match status" value="1"/>
</dbReference>
<dbReference type="InterPro" id="IPR005474">
    <property type="entry name" value="Transketolase_N"/>
</dbReference>
<feature type="binding site" evidence="16">
    <location>
        <position position="185"/>
    </location>
    <ligand>
        <name>Mg(2+)</name>
        <dbReference type="ChEBI" id="CHEBI:18420"/>
    </ligand>
</feature>
<dbReference type="CDD" id="cd07033">
    <property type="entry name" value="TPP_PYR_DXS_TK_like"/>
    <property type="match status" value="1"/>
</dbReference>
<dbReference type="GO" id="GO:0009052">
    <property type="term" value="P:pentose-phosphate shunt, non-oxidative branch"/>
    <property type="evidence" value="ECO:0007669"/>
    <property type="project" value="UniProtKB-ARBA"/>
</dbReference>
<evidence type="ECO:0000256" key="4">
    <source>
        <dbReference type="ARBA" id="ARBA00011738"/>
    </source>
</evidence>
<comment type="cofactor">
    <cofactor evidence="16">
        <name>Mg(2+)</name>
        <dbReference type="ChEBI" id="CHEBI:18420"/>
    </cofactor>
    <text evidence="16">Binds 1 Mg(2+) ion per subunit. Can also utilize other divalent metal cations, such as Ca(2+), Mn(2+) and Co(2+).</text>
</comment>
<keyword evidence="7 16" id="KW-0479">Metal-binding</keyword>
<gene>
    <name evidence="20" type="primary">tktA</name>
    <name evidence="20" type="ORF">GCM10011348_09290</name>
</gene>
<evidence type="ECO:0000256" key="10">
    <source>
        <dbReference type="ARBA" id="ARBA00023052"/>
    </source>
</evidence>
<proteinExistence type="inferred from homology"/>
<feature type="site" description="Important for catalytic activity" evidence="17">
    <location>
        <position position="26"/>
    </location>
</feature>
<feature type="binding site" evidence="14">
    <location>
        <position position="462"/>
    </location>
    <ligand>
        <name>substrate</name>
    </ligand>
</feature>
<dbReference type="InterPro" id="IPR005475">
    <property type="entry name" value="Transketolase-like_Pyr-bd"/>
</dbReference>
<dbReference type="FunFam" id="3.40.50.970:FF:000004">
    <property type="entry name" value="Transketolase"/>
    <property type="match status" value="1"/>
</dbReference>
<feature type="binding site" evidence="15">
    <location>
        <position position="438"/>
    </location>
    <ligand>
        <name>thiamine diphosphate</name>
        <dbReference type="ChEBI" id="CHEBI:58937"/>
    </ligand>
</feature>
<comment type="subunit">
    <text evidence="4 18">Homodimer.</text>
</comment>
<dbReference type="PANTHER" id="PTHR43522">
    <property type="entry name" value="TRANSKETOLASE"/>
    <property type="match status" value="1"/>
</dbReference>
<dbReference type="FunFam" id="3.40.50.920:FF:000003">
    <property type="entry name" value="Transketolase"/>
    <property type="match status" value="1"/>
</dbReference>
<evidence type="ECO:0000256" key="18">
    <source>
        <dbReference type="RuleBase" id="RU004996"/>
    </source>
</evidence>
<keyword evidence="10 15" id="KW-0786">Thiamine pyrophosphate</keyword>
<dbReference type="PANTHER" id="PTHR43522:SF2">
    <property type="entry name" value="TRANSKETOLASE 1-RELATED"/>
    <property type="match status" value="1"/>
</dbReference>
<dbReference type="InterPro" id="IPR033247">
    <property type="entry name" value="Transketolase_fam"/>
</dbReference>
<feature type="binding site" evidence="14">
    <location>
        <position position="474"/>
    </location>
    <ligand>
        <name>substrate</name>
    </ligand>
</feature>
<dbReference type="GO" id="GO:0005829">
    <property type="term" value="C:cytosol"/>
    <property type="evidence" value="ECO:0007669"/>
    <property type="project" value="TreeGrafter"/>
</dbReference>
<evidence type="ECO:0000256" key="2">
    <source>
        <dbReference type="ARBA" id="ARBA00001941"/>
    </source>
</evidence>
<dbReference type="SMART" id="SM00861">
    <property type="entry name" value="Transket_pyr"/>
    <property type="match status" value="1"/>
</dbReference>
<dbReference type="SUPFAM" id="SSF52518">
    <property type="entry name" value="Thiamin diphosphate-binding fold (THDP-binding)"/>
    <property type="match status" value="2"/>
</dbReference>
<comment type="cofactor">
    <cofactor evidence="1">
        <name>Ca(2+)</name>
        <dbReference type="ChEBI" id="CHEBI:29108"/>
    </cofactor>
</comment>
<dbReference type="InterPro" id="IPR055152">
    <property type="entry name" value="Transketolase-like_C_2"/>
</dbReference>
<dbReference type="PROSITE" id="PS00801">
    <property type="entry name" value="TRANSKETOLASE_1"/>
    <property type="match status" value="1"/>
</dbReference>
<evidence type="ECO:0000256" key="9">
    <source>
        <dbReference type="ARBA" id="ARBA00022842"/>
    </source>
</evidence>
<dbReference type="PROSITE" id="PS00802">
    <property type="entry name" value="TRANSKETOLASE_2"/>
    <property type="match status" value="1"/>
</dbReference>
<keyword evidence="9 16" id="KW-0460">Magnesium</keyword>
<dbReference type="Proteomes" id="UP000599578">
    <property type="component" value="Unassembled WGS sequence"/>
</dbReference>
<dbReference type="EMBL" id="BMLT01000002">
    <property type="protein sequence ID" value="GGO78124.1"/>
    <property type="molecule type" value="Genomic_DNA"/>
</dbReference>
<dbReference type="NCBIfam" id="TIGR00232">
    <property type="entry name" value="tktlase_bact"/>
    <property type="match status" value="1"/>
</dbReference>
<feature type="binding site" evidence="14">
    <location>
        <position position="521"/>
    </location>
    <ligand>
        <name>substrate</name>
    </ligand>
</feature>
<keyword evidence="21" id="KW-1185">Reference proteome</keyword>
<comment type="function">
    <text evidence="18">Catalyzes the transfer of a two-carbon ketol group from a ketose donor to an aldose acceptor, via a covalent intermediate with the cofactor thiamine pyrophosphate.</text>
</comment>
<evidence type="ECO:0000313" key="21">
    <source>
        <dbReference type="Proteomes" id="UP000599578"/>
    </source>
</evidence>
<dbReference type="Pfam" id="PF00456">
    <property type="entry name" value="Transketolase_N"/>
    <property type="match status" value="1"/>
</dbReference>
<comment type="catalytic activity">
    <reaction evidence="11 18">
        <text>D-sedoheptulose 7-phosphate + D-glyceraldehyde 3-phosphate = aldehydo-D-ribose 5-phosphate + D-xylulose 5-phosphate</text>
        <dbReference type="Rhea" id="RHEA:10508"/>
        <dbReference type="ChEBI" id="CHEBI:57483"/>
        <dbReference type="ChEBI" id="CHEBI:57737"/>
        <dbReference type="ChEBI" id="CHEBI:58273"/>
        <dbReference type="ChEBI" id="CHEBI:59776"/>
        <dbReference type="EC" id="2.2.1.1"/>
    </reaction>
</comment>
<evidence type="ECO:0000259" key="19">
    <source>
        <dbReference type="SMART" id="SM00861"/>
    </source>
</evidence>
<dbReference type="InterPro" id="IPR005478">
    <property type="entry name" value="Transketolase_bac-like"/>
</dbReference>
<feature type="binding site" evidence="14">
    <location>
        <position position="261"/>
    </location>
    <ligand>
        <name>substrate</name>
    </ligand>
</feature>
<evidence type="ECO:0000256" key="17">
    <source>
        <dbReference type="PIRSR" id="PIRSR605478-5"/>
    </source>
</evidence>
<feature type="binding site" evidence="15">
    <location>
        <position position="156"/>
    </location>
    <ligand>
        <name>thiamine diphosphate</name>
        <dbReference type="ChEBI" id="CHEBI:58937"/>
    </ligand>
</feature>
<comment type="cofactor">
    <cofactor evidence="2">
        <name>Co(2+)</name>
        <dbReference type="ChEBI" id="CHEBI:48828"/>
    </cofactor>
</comment>
<feature type="binding site" evidence="14">
    <location>
        <position position="358"/>
    </location>
    <ligand>
        <name>substrate</name>
    </ligand>
</feature>
<feature type="binding site" evidence="15">
    <location>
        <begin position="114"/>
        <end position="116"/>
    </location>
    <ligand>
        <name>thiamine diphosphate</name>
        <dbReference type="ChEBI" id="CHEBI:58937"/>
    </ligand>
</feature>
<accession>A0A917Z9I1</accession>
<feature type="binding site" evidence="14">
    <location>
        <position position="26"/>
    </location>
    <ligand>
        <name>substrate</name>
    </ligand>
</feature>
<dbReference type="GO" id="GO:0004802">
    <property type="term" value="F:transketolase activity"/>
    <property type="evidence" value="ECO:0007669"/>
    <property type="project" value="UniProtKB-UniRule"/>
</dbReference>
<evidence type="ECO:0000256" key="1">
    <source>
        <dbReference type="ARBA" id="ARBA00001913"/>
    </source>
</evidence>
<evidence type="ECO:0000256" key="6">
    <source>
        <dbReference type="ARBA" id="ARBA00022679"/>
    </source>
</evidence>
<reference evidence="20 21" key="1">
    <citation type="journal article" date="2014" name="Int. J. Syst. Evol. Microbiol.">
        <title>Complete genome sequence of Corynebacterium casei LMG S-19264T (=DSM 44701T), isolated from a smear-ripened cheese.</title>
        <authorList>
            <consortium name="US DOE Joint Genome Institute (JGI-PGF)"/>
            <person name="Walter F."/>
            <person name="Albersmeier A."/>
            <person name="Kalinowski J."/>
            <person name="Ruckert C."/>
        </authorList>
    </citation>
    <scope>NUCLEOTIDE SEQUENCE [LARGE SCALE GENOMIC DNA]</scope>
    <source>
        <strain evidence="20 21">CGMCC 1.7286</strain>
    </source>
</reference>
<comment type="cofactor">
    <cofactor evidence="15">
        <name>thiamine diphosphate</name>
        <dbReference type="ChEBI" id="CHEBI:58937"/>
    </cofactor>
    <text evidence="15">Binds 1 thiamine pyrophosphate per subunit. During the reaction, the substrate forms a covalent intermediate with the cofactor.</text>
</comment>
<dbReference type="FunFam" id="3.40.50.970:FF:000003">
    <property type="entry name" value="Transketolase"/>
    <property type="match status" value="1"/>
</dbReference>
<feature type="binding site" evidence="16">
    <location>
        <position position="187"/>
    </location>
    <ligand>
        <name>Mg(2+)</name>
        <dbReference type="ChEBI" id="CHEBI:18420"/>
    </ligand>
</feature>
<dbReference type="SUPFAM" id="SSF52922">
    <property type="entry name" value="TK C-terminal domain-like"/>
    <property type="match status" value="1"/>
</dbReference>
<dbReference type="AlphaFoldDB" id="A0A917Z9I1"/>
<dbReference type="CDD" id="cd02012">
    <property type="entry name" value="TPP_TK"/>
    <property type="match status" value="1"/>
</dbReference>